<reference evidence="2" key="2">
    <citation type="journal article" date="2015" name="Data Brief">
        <title>Shoot transcriptome of the giant reed, Arundo donax.</title>
        <authorList>
            <person name="Barrero R.A."/>
            <person name="Guerrero F.D."/>
            <person name="Moolhuijzen P."/>
            <person name="Goolsby J.A."/>
            <person name="Tidwell J."/>
            <person name="Bellgard S.E."/>
            <person name="Bellgard M.I."/>
        </authorList>
    </citation>
    <scope>NUCLEOTIDE SEQUENCE</scope>
    <source>
        <tissue evidence="2">Shoot tissue taken approximately 20 cm above the soil surface</tissue>
    </source>
</reference>
<dbReference type="EMBL" id="GBRH01174797">
    <property type="protein sequence ID" value="JAE23099.1"/>
    <property type="molecule type" value="Transcribed_RNA"/>
</dbReference>
<evidence type="ECO:0000313" key="2">
    <source>
        <dbReference type="EMBL" id="JAE23099.1"/>
    </source>
</evidence>
<feature type="compositionally biased region" description="Low complexity" evidence="1">
    <location>
        <begin position="1"/>
        <end position="26"/>
    </location>
</feature>
<sequence length="46" mass="4594">MATTGLGPSSCGTGTTSASSGQSPGPDSACSMREQPGRTPDFFLEK</sequence>
<dbReference type="AlphaFoldDB" id="A0A0A9GI89"/>
<protein>
    <submittedName>
        <fullName evidence="2">Uncharacterized protein</fullName>
    </submittedName>
</protein>
<organism evidence="2">
    <name type="scientific">Arundo donax</name>
    <name type="common">Giant reed</name>
    <name type="synonym">Donax arundinaceus</name>
    <dbReference type="NCBI Taxonomy" id="35708"/>
    <lineage>
        <taxon>Eukaryota</taxon>
        <taxon>Viridiplantae</taxon>
        <taxon>Streptophyta</taxon>
        <taxon>Embryophyta</taxon>
        <taxon>Tracheophyta</taxon>
        <taxon>Spermatophyta</taxon>
        <taxon>Magnoliopsida</taxon>
        <taxon>Liliopsida</taxon>
        <taxon>Poales</taxon>
        <taxon>Poaceae</taxon>
        <taxon>PACMAD clade</taxon>
        <taxon>Arundinoideae</taxon>
        <taxon>Arundineae</taxon>
        <taxon>Arundo</taxon>
    </lineage>
</organism>
<reference evidence="2" key="1">
    <citation type="submission" date="2014-09" db="EMBL/GenBank/DDBJ databases">
        <authorList>
            <person name="Magalhaes I.L.F."/>
            <person name="Oliveira U."/>
            <person name="Santos F.R."/>
            <person name="Vidigal T.H.D.A."/>
            <person name="Brescovit A.D."/>
            <person name="Santos A.J."/>
        </authorList>
    </citation>
    <scope>NUCLEOTIDE SEQUENCE</scope>
    <source>
        <tissue evidence="2">Shoot tissue taken approximately 20 cm above the soil surface</tissue>
    </source>
</reference>
<name>A0A0A9GI89_ARUDO</name>
<evidence type="ECO:0000256" key="1">
    <source>
        <dbReference type="SAM" id="MobiDB-lite"/>
    </source>
</evidence>
<accession>A0A0A9GI89</accession>
<proteinExistence type="predicted"/>
<feature type="region of interest" description="Disordered" evidence="1">
    <location>
        <begin position="1"/>
        <end position="46"/>
    </location>
</feature>